<dbReference type="PANTHER" id="PTHR47551:SF1">
    <property type="entry name" value="TUBULIN--TYROSINE LIGASE PBY1-RELATED"/>
    <property type="match status" value="1"/>
</dbReference>
<dbReference type="GO" id="GO:0000428">
    <property type="term" value="C:DNA-directed RNA polymerase complex"/>
    <property type="evidence" value="ECO:0007669"/>
    <property type="project" value="UniProtKB-KW"/>
</dbReference>
<organism evidence="2">
    <name type="scientific">Ganoderma boninense</name>
    <dbReference type="NCBI Taxonomy" id="34458"/>
    <lineage>
        <taxon>Eukaryota</taxon>
        <taxon>Fungi</taxon>
        <taxon>Dikarya</taxon>
        <taxon>Basidiomycota</taxon>
        <taxon>Agaricomycotina</taxon>
        <taxon>Agaricomycetes</taxon>
        <taxon>Polyporales</taxon>
        <taxon>Polyporaceae</taxon>
        <taxon>Ganoderma</taxon>
    </lineage>
</organism>
<dbReference type="SUPFAM" id="SSF50249">
    <property type="entry name" value="Nucleic acid-binding proteins"/>
    <property type="match status" value="1"/>
</dbReference>
<dbReference type="GO" id="GO:0006351">
    <property type="term" value="P:DNA-templated transcription"/>
    <property type="evidence" value="ECO:0007669"/>
    <property type="project" value="InterPro"/>
</dbReference>
<dbReference type="Gene3D" id="3.30.470.20">
    <property type="entry name" value="ATP-grasp fold, B domain"/>
    <property type="match status" value="1"/>
</dbReference>
<dbReference type="InterPro" id="IPR005570">
    <property type="entry name" value="RPABC3"/>
</dbReference>
<feature type="region of interest" description="Disordered" evidence="1">
    <location>
        <begin position="542"/>
        <end position="566"/>
    </location>
</feature>
<dbReference type="GO" id="GO:0000932">
    <property type="term" value="C:P-body"/>
    <property type="evidence" value="ECO:0007669"/>
    <property type="project" value="TreeGrafter"/>
</dbReference>
<accession>A0A5K1JX31</accession>
<name>A0A5K1JX31_9APHY</name>
<dbReference type="PROSITE" id="PS51221">
    <property type="entry name" value="TTL"/>
    <property type="match status" value="1"/>
</dbReference>
<keyword evidence="2" id="KW-0240">DNA-directed RNA polymerase</keyword>
<protein>
    <submittedName>
        <fullName evidence="2">DNA-directed RNA polymerases I, II, and III subunit RPABC3</fullName>
    </submittedName>
</protein>
<dbReference type="EMBL" id="LR725892">
    <property type="protein sequence ID" value="VWO96756.1"/>
    <property type="molecule type" value="Genomic_DNA"/>
</dbReference>
<dbReference type="SMART" id="SM00658">
    <property type="entry name" value="RPOL8c"/>
    <property type="match status" value="1"/>
</dbReference>
<dbReference type="Pfam" id="PF03133">
    <property type="entry name" value="TTL"/>
    <property type="match status" value="2"/>
</dbReference>
<gene>
    <name evidence="2" type="primary">I1RK79</name>
</gene>
<dbReference type="AlphaFoldDB" id="A0A5K1JX31"/>
<keyword evidence="2" id="KW-0804">Transcription</keyword>
<dbReference type="InterPro" id="IPR027746">
    <property type="entry name" value="TTL"/>
</dbReference>
<sequence length="595" mass="66509">MADFAAFVSWPSAPLTNRLVLDALRSLTPSPTIQDFLPNGTNPSAHSLLQWATYDELDHDLTFSHDPASKVLSSSYVIRKALIRKHYLSRCIHNYLTKHPDSILRRGVPRTWDLELSFADELDELWSDDLYDLSEEIEKGDPSKWWILKPGMADRGMGLRLFHTKEDLQNIFQEFEQDESDVEDVDRCDEGTHLSFIDPSSPRLTSSKEYLGSPLLLDPAEAPLDDAPIPLASDLHGHKFHLRVYCVASGAIKVYVYERILALFSALPYTSPSTSANSEASGIDLAVHLTNTSLQTERGEAGVRMLDELVGCHVLSAAPVPRQRQPARPPYAMGQALDPEAVRAARRQEPQHPILTKEDVEDLKSQVGAVLGETFKAAVEMSVHFQPLPNAFELYGIDFVVAHDPSPEAPQKFQVKLLEVNSEPAIELTGPRLTWILEDLFNSIAKTCVEPFFSSEGSLARSDHPQTVYSGFAMTSNASNVLFDDIFTINAIDKEGKKFDRVSRLYAHSKNYDMDLTLDYNIELFPLQDGQSFALALASSLSRNPQGPAGTTEDEDKDRDVWRPDAKGRRGLDDDYEYVMYGKVYRFDGGSAEIV</sequence>
<dbReference type="InterPro" id="IPR004344">
    <property type="entry name" value="TTL/TTLL_fam"/>
</dbReference>
<dbReference type="Gene3D" id="2.40.50.140">
    <property type="entry name" value="Nucleic acid-binding proteins"/>
    <property type="match status" value="1"/>
</dbReference>
<proteinExistence type="predicted"/>
<dbReference type="Pfam" id="PF03870">
    <property type="entry name" value="RNA_pol_Rpb8"/>
    <property type="match status" value="1"/>
</dbReference>
<reference evidence="2" key="1">
    <citation type="submission" date="2019-10" db="EMBL/GenBank/DDBJ databases">
        <authorList>
            <person name="Nor Muhammad N."/>
        </authorList>
    </citation>
    <scope>NUCLEOTIDE SEQUENCE</scope>
</reference>
<dbReference type="GO" id="GO:0003899">
    <property type="term" value="F:DNA-directed RNA polymerase activity"/>
    <property type="evidence" value="ECO:0007669"/>
    <property type="project" value="InterPro"/>
</dbReference>
<dbReference type="PANTHER" id="PTHR47551">
    <property type="entry name" value="TUBULIN--TYROSINE LIGASE PBY1-RELATED"/>
    <property type="match status" value="1"/>
</dbReference>
<dbReference type="InterPro" id="IPR012340">
    <property type="entry name" value="NA-bd_OB-fold"/>
</dbReference>
<evidence type="ECO:0000256" key="1">
    <source>
        <dbReference type="SAM" id="MobiDB-lite"/>
    </source>
</evidence>
<evidence type="ECO:0000313" key="2">
    <source>
        <dbReference type="EMBL" id="VWO96756.1"/>
    </source>
</evidence>